<name>R7UKD4_CAPTE</name>
<dbReference type="STRING" id="283909.R7UKD4"/>
<evidence type="ECO:0000313" key="16">
    <source>
        <dbReference type="EnsemblMetazoa" id="CapteP185658"/>
    </source>
</evidence>
<evidence type="ECO:0000256" key="8">
    <source>
        <dbReference type="ARBA" id="ARBA00023125"/>
    </source>
</evidence>
<evidence type="ECO:0000256" key="6">
    <source>
        <dbReference type="ARBA" id="ARBA00023015"/>
    </source>
</evidence>
<dbReference type="SMART" id="SM00692">
    <property type="entry name" value="DM3"/>
    <property type="match status" value="1"/>
</dbReference>
<sequence>MPSASKWSSGYGAFCAANCCDDYQGMSTNSFFTFPLDQKRCDVWVQNTRRDDIRGMSAESIRKKNERVCAKHFEPSQFMNPKRNKLIPSAVPTLVDVPNPPPTLQSKRKAPAVRHRILIPTKMKKLSNEPCAVDDDSFGLNHYLREQSRGLTETNRRRNRKMMKLLHT</sequence>
<evidence type="ECO:0000313" key="15">
    <source>
        <dbReference type="EMBL" id="ELU06999.1"/>
    </source>
</evidence>
<dbReference type="OrthoDB" id="6156027at2759"/>
<reference evidence="15 17" key="2">
    <citation type="journal article" date="2013" name="Nature">
        <title>Insights into bilaterian evolution from three spiralian genomes.</title>
        <authorList>
            <person name="Simakov O."/>
            <person name="Marletaz F."/>
            <person name="Cho S.J."/>
            <person name="Edsinger-Gonzales E."/>
            <person name="Havlak P."/>
            <person name="Hellsten U."/>
            <person name="Kuo D.H."/>
            <person name="Larsson T."/>
            <person name="Lv J."/>
            <person name="Arendt D."/>
            <person name="Savage R."/>
            <person name="Osoegawa K."/>
            <person name="de Jong P."/>
            <person name="Grimwood J."/>
            <person name="Chapman J.A."/>
            <person name="Shapiro H."/>
            <person name="Aerts A."/>
            <person name="Otillar R.P."/>
            <person name="Terry A.Y."/>
            <person name="Boore J.L."/>
            <person name="Grigoriev I.V."/>
            <person name="Lindberg D.R."/>
            <person name="Seaver E.C."/>
            <person name="Weisblat D.A."/>
            <person name="Putnam N.H."/>
            <person name="Rokhsar D.S."/>
        </authorList>
    </citation>
    <scope>NUCLEOTIDE SEQUENCE</scope>
    <source>
        <strain evidence="15 17">I ESC-2004</strain>
    </source>
</reference>
<keyword evidence="9" id="KW-0804">Transcription</keyword>
<keyword evidence="8 12" id="KW-0238">DNA-binding</keyword>
<dbReference type="Proteomes" id="UP000014760">
    <property type="component" value="Unassembled WGS sequence"/>
</dbReference>
<evidence type="ECO:0000256" key="11">
    <source>
        <dbReference type="ARBA" id="ARBA00023306"/>
    </source>
</evidence>
<evidence type="ECO:0000256" key="10">
    <source>
        <dbReference type="ARBA" id="ARBA00023242"/>
    </source>
</evidence>
<keyword evidence="3" id="KW-0479">Metal-binding</keyword>
<dbReference type="GO" id="GO:0043565">
    <property type="term" value="F:sequence-specific DNA binding"/>
    <property type="evidence" value="ECO:0007669"/>
    <property type="project" value="InterPro"/>
</dbReference>
<evidence type="ECO:0000256" key="7">
    <source>
        <dbReference type="ARBA" id="ARBA00023054"/>
    </source>
</evidence>
<dbReference type="EMBL" id="AMQN01022499">
    <property type="status" value="NOT_ANNOTATED_CDS"/>
    <property type="molecule type" value="Genomic_DNA"/>
</dbReference>
<keyword evidence="4 12" id="KW-0863">Zinc-finger</keyword>
<feature type="region of interest" description="Disordered" evidence="13">
    <location>
        <begin position="149"/>
        <end position="168"/>
    </location>
</feature>
<reference evidence="16" key="3">
    <citation type="submission" date="2015-06" db="UniProtKB">
        <authorList>
            <consortium name="EnsemblMetazoa"/>
        </authorList>
    </citation>
    <scope>IDENTIFICATION</scope>
</reference>
<reference evidence="17" key="1">
    <citation type="submission" date="2012-12" db="EMBL/GenBank/DDBJ databases">
        <authorList>
            <person name="Hellsten U."/>
            <person name="Grimwood J."/>
            <person name="Chapman J.A."/>
            <person name="Shapiro H."/>
            <person name="Aerts A."/>
            <person name="Otillar R.P."/>
            <person name="Terry A.Y."/>
            <person name="Boore J.L."/>
            <person name="Simakov O."/>
            <person name="Marletaz F."/>
            <person name="Cho S.-J."/>
            <person name="Edsinger-Gonzales E."/>
            <person name="Havlak P."/>
            <person name="Kuo D.-H."/>
            <person name="Larsson T."/>
            <person name="Lv J."/>
            <person name="Arendt D."/>
            <person name="Savage R."/>
            <person name="Osoegawa K."/>
            <person name="de Jong P."/>
            <person name="Lindberg D.R."/>
            <person name="Seaver E.C."/>
            <person name="Weisblat D.A."/>
            <person name="Putnam N.H."/>
            <person name="Grigoriev I.V."/>
            <person name="Rokhsar D.S."/>
        </authorList>
    </citation>
    <scope>NUCLEOTIDE SEQUENCE</scope>
    <source>
        <strain evidence="17">I ESC-2004</strain>
    </source>
</reference>
<dbReference type="SUPFAM" id="SSF57716">
    <property type="entry name" value="Glucocorticoid receptor-like (DNA-binding domain)"/>
    <property type="match status" value="1"/>
</dbReference>
<dbReference type="SMART" id="SM00980">
    <property type="entry name" value="THAP"/>
    <property type="match status" value="1"/>
</dbReference>
<evidence type="ECO:0000256" key="3">
    <source>
        <dbReference type="ARBA" id="ARBA00022723"/>
    </source>
</evidence>
<keyword evidence="5" id="KW-0862">Zinc</keyword>
<evidence type="ECO:0000256" key="9">
    <source>
        <dbReference type="ARBA" id="ARBA00023163"/>
    </source>
</evidence>
<dbReference type="EMBL" id="AMQN01022500">
    <property type="status" value="NOT_ANNOTATED_CDS"/>
    <property type="molecule type" value="Genomic_DNA"/>
</dbReference>
<comment type="similarity">
    <text evidence="2">Belongs to the THAP1 family.</text>
</comment>
<dbReference type="GO" id="GO:0008270">
    <property type="term" value="F:zinc ion binding"/>
    <property type="evidence" value="ECO:0007669"/>
    <property type="project" value="UniProtKB-KW"/>
</dbReference>
<dbReference type="Gene3D" id="6.20.210.20">
    <property type="entry name" value="THAP domain"/>
    <property type="match status" value="1"/>
</dbReference>
<evidence type="ECO:0000256" key="5">
    <source>
        <dbReference type="ARBA" id="ARBA00022833"/>
    </source>
</evidence>
<evidence type="ECO:0000256" key="4">
    <source>
        <dbReference type="ARBA" id="ARBA00022771"/>
    </source>
</evidence>
<keyword evidence="6" id="KW-0805">Transcription regulation</keyword>
<dbReference type="PROSITE" id="PS50950">
    <property type="entry name" value="ZF_THAP"/>
    <property type="match status" value="1"/>
</dbReference>
<dbReference type="InterPro" id="IPR038441">
    <property type="entry name" value="THAP_Znf_sf"/>
</dbReference>
<dbReference type="InterPro" id="IPR026516">
    <property type="entry name" value="THAP1/10"/>
</dbReference>
<keyword evidence="7" id="KW-0175">Coiled coil</keyword>
<dbReference type="EMBL" id="KB300221">
    <property type="protein sequence ID" value="ELU06999.1"/>
    <property type="molecule type" value="Genomic_DNA"/>
</dbReference>
<dbReference type="HOGENOM" id="CLU_1588061_0_0_1"/>
<proteinExistence type="inferred from homology"/>
<keyword evidence="17" id="KW-1185">Reference proteome</keyword>
<accession>R7UKD4</accession>
<protein>
    <recommendedName>
        <fullName evidence="14">THAP-type domain-containing protein</fullName>
    </recommendedName>
</protein>
<keyword evidence="11" id="KW-0131">Cell cycle</keyword>
<evidence type="ECO:0000256" key="1">
    <source>
        <dbReference type="ARBA" id="ARBA00004642"/>
    </source>
</evidence>
<organism evidence="15">
    <name type="scientific">Capitella teleta</name>
    <name type="common">Polychaete worm</name>
    <dbReference type="NCBI Taxonomy" id="283909"/>
    <lineage>
        <taxon>Eukaryota</taxon>
        <taxon>Metazoa</taxon>
        <taxon>Spiralia</taxon>
        <taxon>Lophotrochozoa</taxon>
        <taxon>Annelida</taxon>
        <taxon>Polychaeta</taxon>
        <taxon>Sedentaria</taxon>
        <taxon>Scolecida</taxon>
        <taxon>Capitellidae</taxon>
        <taxon>Capitella</taxon>
    </lineage>
</organism>
<evidence type="ECO:0000256" key="13">
    <source>
        <dbReference type="SAM" id="MobiDB-lite"/>
    </source>
</evidence>
<feature type="compositionally biased region" description="Basic residues" evidence="13">
    <location>
        <begin position="157"/>
        <end position="168"/>
    </location>
</feature>
<dbReference type="Pfam" id="PF05485">
    <property type="entry name" value="THAP"/>
    <property type="match status" value="1"/>
</dbReference>
<evidence type="ECO:0000259" key="14">
    <source>
        <dbReference type="PROSITE" id="PS50950"/>
    </source>
</evidence>
<dbReference type="PANTHER" id="PTHR46600:SF1">
    <property type="entry name" value="THAP DOMAIN-CONTAINING PROTEIN 1"/>
    <property type="match status" value="1"/>
</dbReference>
<gene>
    <name evidence="15" type="ORF">CAPTEDRAFT_185658</name>
</gene>
<dbReference type="InterPro" id="IPR006612">
    <property type="entry name" value="THAP_Znf"/>
</dbReference>
<evidence type="ECO:0000313" key="17">
    <source>
        <dbReference type="Proteomes" id="UP000014760"/>
    </source>
</evidence>
<evidence type="ECO:0000256" key="2">
    <source>
        <dbReference type="ARBA" id="ARBA00006177"/>
    </source>
</evidence>
<keyword evidence="10" id="KW-0539">Nucleus</keyword>
<dbReference type="PANTHER" id="PTHR46600">
    <property type="entry name" value="THAP DOMAIN-CONTAINING"/>
    <property type="match status" value="1"/>
</dbReference>
<dbReference type="EnsemblMetazoa" id="CapteT185658">
    <property type="protein sequence ID" value="CapteP185658"/>
    <property type="gene ID" value="CapteG185658"/>
</dbReference>
<dbReference type="EMBL" id="AMQN01022498">
    <property type="status" value="NOT_ANNOTATED_CDS"/>
    <property type="molecule type" value="Genomic_DNA"/>
</dbReference>
<feature type="domain" description="THAP-type" evidence="14">
    <location>
        <begin position="11"/>
        <end position="95"/>
    </location>
</feature>
<evidence type="ECO:0000256" key="12">
    <source>
        <dbReference type="PROSITE-ProRule" id="PRU00309"/>
    </source>
</evidence>
<dbReference type="AlphaFoldDB" id="R7UKD4"/>
<comment type="subcellular location">
    <subcellularLocation>
        <location evidence="1">Nucleus</location>
        <location evidence="1">Nucleoplasm</location>
    </subcellularLocation>
</comment>
<dbReference type="OMA" id="YQLCATH"/>
<dbReference type="GO" id="GO:0005654">
    <property type="term" value="C:nucleoplasm"/>
    <property type="evidence" value="ECO:0007669"/>
    <property type="project" value="UniProtKB-SubCell"/>
</dbReference>